<evidence type="ECO:0000256" key="4">
    <source>
        <dbReference type="ARBA" id="ARBA00022729"/>
    </source>
</evidence>
<evidence type="ECO:0000313" key="8">
    <source>
        <dbReference type="EMBL" id="CAB5006776.1"/>
    </source>
</evidence>
<dbReference type="EMBL" id="CAFBOZ010000135">
    <property type="protein sequence ID" value="CAB5006776.1"/>
    <property type="molecule type" value="Genomic_DNA"/>
</dbReference>
<dbReference type="Gene3D" id="3.10.105.10">
    <property type="entry name" value="Dipeptide-binding Protein, Domain 3"/>
    <property type="match status" value="1"/>
</dbReference>
<dbReference type="SUPFAM" id="SSF53850">
    <property type="entry name" value="Periplasmic binding protein-like II"/>
    <property type="match status" value="1"/>
</dbReference>
<dbReference type="InterPro" id="IPR039424">
    <property type="entry name" value="SBP_5"/>
</dbReference>
<name>A0A6J7PMX4_9ZZZZ</name>
<dbReference type="Gene3D" id="3.40.190.10">
    <property type="entry name" value="Periplasmic binding protein-like II"/>
    <property type="match status" value="1"/>
</dbReference>
<keyword evidence="4" id="KW-0732">Signal</keyword>
<dbReference type="InterPro" id="IPR030678">
    <property type="entry name" value="Peptide/Ni-bd"/>
</dbReference>
<dbReference type="GO" id="GO:1904680">
    <property type="term" value="F:peptide transmembrane transporter activity"/>
    <property type="evidence" value="ECO:0007669"/>
    <property type="project" value="TreeGrafter"/>
</dbReference>
<evidence type="ECO:0000256" key="5">
    <source>
        <dbReference type="SAM" id="MobiDB-lite"/>
    </source>
</evidence>
<comment type="subcellular location">
    <subcellularLocation>
        <location evidence="1">Cell envelope</location>
    </subcellularLocation>
</comment>
<dbReference type="GO" id="GO:0015833">
    <property type="term" value="P:peptide transport"/>
    <property type="evidence" value="ECO:0007669"/>
    <property type="project" value="TreeGrafter"/>
</dbReference>
<keyword evidence="6" id="KW-1133">Transmembrane helix</keyword>
<keyword evidence="3" id="KW-0813">Transport</keyword>
<dbReference type="CDD" id="cd00995">
    <property type="entry name" value="PBP2_NikA_DppA_OppA_like"/>
    <property type="match status" value="1"/>
</dbReference>
<evidence type="ECO:0000256" key="3">
    <source>
        <dbReference type="ARBA" id="ARBA00022448"/>
    </source>
</evidence>
<organism evidence="8">
    <name type="scientific">freshwater metagenome</name>
    <dbReference type="NCBI Taxonomy" id="449393"/>
    <lineage>
        <taxon>unclassified sequences</taxon>
        <taxon>metagenomes</taxon>
        <taxon>ecological metagenomes</taxon>
    </lineage>
</organism>
<dbReference type="GO" id="GO:0030313">
    <property type="term" value="C:cell envelope"/>
    <property type="evidence" value="ECO:0007669"/>
    <property type="project" value="UniProtKB-SubCell"/>
</dbReference>
<dbReference type="Pfam" id="PF00496">
    <property type="entry name" value="SBP_bac_5"/>
    <property type="match status" value="1"/>
</dbReference>
<evidence type="ECO:0000256" key="6">
    <source>
        <dbReference type="SAM" id="Phobius"/>
    </source>
</evidence>
<feature type="region of interest" description="Disordered" evidence="5">
    <location>
        <begin position="559"/>
        <end position="593"/>
    </location>
</feature>
<gene>
    <name evidence="8" type="ORF">UFOPK3992_01030</name>
</gene>
<dbReference type="GO" id="GO:0043190">
    <property type="term" value="C:ATP-binding cassette (ABC) transporter complex"/>
    <property type="evidence" value="ECO:0007669"/>
    <property type="project" value="InterPro"/>
</dbReference>
<protein>
    <submittedName>
        <fullName evidence="8">Unannotated protein</fullName>
    </submittedName>
</protein>
<dbReference type="PANTHER" id="PTHR30290:SF10">
    <property type="entry name" value="PERIPLASMIC OLIGOPEPTIDE-BINDING PROTEIN-RELATED"/>
    <property type="match status" value="1"/>
</dbReference>
<feature type="domain" description="Solute-binding protein family 5" evidence="7">
    <location>
        <begin position="76"/>
        <end position="457"/>
    </location>
</feature>
<sequence>MRRLTRLAAAAVGTGMLLGLTLAPGAAADEPTILTIGVTQDIDSANPFTGLSSVAYEVFQTQYPTLTQYAAADFSIVPGIADSWVESADHTTWTFAVHPGLKWSDGTPLTAKDVAYTFNRILKGEYEKTNYGSYVANMTKVVATDDTTVVFTVDKPTPVMDHMYVFILPEHIWSKIDKKAVTNYKNEGTPDSPTVGSGPYTMIERKVGQYIRMQANPNWREGQRPIDEIVFKIFANADAMGQALKKGEIDFAEGLETNVWNSLKGVEGITTVAASPASFSELAFNTGAALADGKPIGDGNPLLKDKALRQALAYSIDKPNMVAKVLGGEGIAGTTVIPPLYTQWHADPATPFAYDPAKAMSLLDAAGYKVGADGIRADAQGNKLSFRLLFRTDNPLSPKAAEFLKGYLTAVGVEITLKGSSEDALYETIGQGNFDMFEWGWGVEPDPNYMLSTFTCENRSYVEDGTTYANLSDSFYCNPEYDKLFAAQSQETDQAKRAVIVKQMQQMLYDDVPYIVTYYANNHEAYRSDRFTGFVPQPAENGTLIYQWGSWSYQSATPVSVESPSPAPSASGSEAPSPGSSASASPSASGDSSSGGSSNIALIGVIVVAVVALVAFVVIRRRGQGSGAPGSDDKE</sequence>
<reference evidence="8" key="1">
    <citation type="submission" date="2020-05" db="EMBL/GenBank/DDBJ databases">
        <authorList>
            <person name="Chiriac C."/>
            <person name="Salcher M."/>
            <person name="Ghai R."/>
            <person name="Kavagutti S V."/>
        </authorList>
    </citation>
    <scope>NUCLEOTIDE SEQUENCE</scope>
</reference>
<dbReference type="AlphaFoldDB" id="A0A6J7PMX4"/>
<dbReference type="GO" id="GO:0042597">
    <property type="term" value="C:periplasmic space"/>
    <property type="evidence" value="ECO:0007669"/>
    <property type="project" value="UniProtKB-ARBA"/>
</dbReference>
<evidence type="ECO:0000259" key="7">
    <source>
        <dbReference type="Pfam" id="PF00496"/>
    </source>
</evidence>
<evidence type="ECO:0000256" key="2">
    <source>
        <dbReference type="ARBA" id="ARBA00005695"/>
    </source>
</evidence>
<keyword evidence="6" id="KW-0472">Membrane</keyword>
<comment type="similarity">
    <text evidence="2">Belongs to the bacterial solute-binding protein 5 family.</text>
</comment>
<dbReference type="InterPro" id="IPR000914">
    <property type="entry name" value="SBP_5_dom"/>
</dbReference>
<keyword evidence="6" id="KW-0812">Transmembrane</keyword>
<evidence type="ECO:0000256" key="1">
    <source>
        <dbReference type="ARBA" id="ARBA00004196"/>
    </source>
</evidence>
<accession>A0A6J7PMX4</accession>
<feature type="transmembrane region" description="Helical" evidence="6">
    <location>
        <begin position="600"/>
        <end position="619"/>
    </location>
</feature>
<dbReference type="PANTHER" id="PTHR30290">
    <property type="entry name" value="PERIPLASMIC BINDING COMPONENT OF ABC TRANSPORTER"/>
    <property type="match status" value="1"/>
</dbReference>
<dbReference type="PIRSF" id="PIRSF002741">
    <property type="entry name" value="MppA"/>
    <property type="match status" value="1"/>
</dbReference>
<proteinExistence type="inferred from homology"/>